<dbReference type="InterPro" id="IPR036388">
    <property type="entry name" value="WH-like_DNA-bd_sf"/>
</dbReference>
<keyword evidence="2" id="KW-0067">ATP-binding</keyword>
<evidence type="ECO:0000259" key="4">
    <source>
        <dbReference type="PROSITE" id="PS50043"/>
    </source>
</evidence>
<name>A0A239NZN8_9ACTN</name>
<organism evidence="5 6">
    <name type="scientific">Actinomadura meyerae</name>
    <dbReference type="NCBI Taxonomy" id="240840"/>
    <lineage>
        <taxon>Bacteria</taxon>
        <taxon>Bacillati</taxon>
        <taxon>Actinomycetota</taxon>
        <taxon>Actinomycetes</taxon>
        <taxon>Streptosporangiales</taxon>
        <taxon>Thermomonosporaceae</taxon>
        <taxon>Actinomadura</taxon>
    </lineage>
</organism>
<dbReference type="Gene3D" id="1.10.10.10">
    <property type="entry name" value="Winged helix-like DNA-binding domain superfamily/Winged helix DNA-binding domain"/>
    <property type="match status" value="1"/>
</dbReference>
<dbReference type="InterPro" id="IPR000792">
    <property type="entry name" value="Tscrpt_reg_LuxR_C"/>
</dbReference>
<dbReference type="AlphaFoldDB" id="A0A239NZN8"/>
<dbReference type="SUPFAM" id="SSF48452">
    <property type="entry name" value="TPR-like"/>
    <property type="match status" value="1"/>
</dbReference>
<reference evidence="5 6" key="1">
    <citation type="submission" date="2017-06" db="EMBL/GenBank/DDBJ databases">
        <authorList>
            <person name="Kim H.J."/>
            <person name="Triplett B.A."/>
        </authorList>
    </citation>
    <scope>NUCLEOTIDE SEQUENCE [LARGE SCALE GENOMIC DNA]</scope>
    <source>
        <strain evidence="5 6">DSM 44715</strain>
    </source>
</reference>
<evidence type="ECO:0000256" key="3">
    <source>
        <dbReference type="SAM" id="MobiDB-lite"/>
    </source>
</evidence>
<dbReference type="SUPFAM" id="SSF46894">
    <property type="entry name" value="C-terminal effector domain of the bipartite response regulators"/>
    <property type="match status" value="1"/>
</dbReference>
<dbReference type="Proteomes" id="UP000198318">
    <property type="component" value="Unassembled WGS sequence"/>
</dbReference>
<protein>
    <submittedName>
        <fullName evidence="5">Regulatory protein, luxR family</fullName>
    </submittedName>
</protein>
<dbReference type="Pfam" id="PF13191">
    <property type="entry name" value="AAA_16"/>
    <property type="match status" value="1"/>
</dbReference>
<dbReference type="Pfam" id="PF00196">
    <property type="entry name" value="GerE"/>
    <property type="match status" value="1"/>
</dbReference>
<evidence type="ECO:0000313" key="5">
    <source>
        <dbReference type="EMBL" id="SNT59868.1"/>
    </source>
</evidence>
<dbReference type="PRINTS" id="PR00038">
    <property type="entry name" value="HTHLUXR"/>
</dbReference>
<proteinExistence type="predicted"/>
<gene>
    <name evidence="5" type="ORF">SAMN05443665_105431</name>
</gene>
<dbReference type="PROSITE" id="PS00622">
    <property type="entry name" value="HTH_LUXR_1"/>
    <property type="match status" value="1"/>
</dbReference>
<dbReference type="SUPFAM" id="SSF52540">
    <property type="entry name" value="P-loop containing nucleoside triphosphate hydrolases"/>
    <property type="match status" value="1"/>
</dbReference>
<dbReference type="SMART" id="SM00421">
    <property type="entry name" value="HTH_LUXR"/>
    <property type="match status" value="1"/>
</dbReference>
<dbReference type="GO" id="GO:0003677">
    <property type="term" value="F:DNA binding"/>
    <property type="evidence" value="ECO:0007669"/>
    <property type="project" value="InterPro"/>
</dbReference>
<evidence type="ECO:0000256" key="2">
    <source>
        <dbReference type="ARBA" id="ARBA00022840"/>
    </source>
</evidence>
<feature type="compositionally biased region" description="Pro residues" evidence="3">
    <location>
        <begin position="17"/>
        <end position="31"/>
    </location>
</feature>
<keyword evidence="1" id="KW-0547">Nucleotide-binding</keyword>
<dbReference type="InterPro" id="IPR016032">
    <property type="entry name" value="Sig_transdc_resp-reg_C-effctor"/>
</dbReference>
<sequence length="1030" mass="107722">MTHPHPEPHSHSRSHPLPRPLSPSPALPLPLPLSRTELHGRERELQAIEAMLDRARGGRGGALTIAGDAGIGRTALLEAAVRRAGEDFRTFGTTGVPGETGVRYAGLHRLLRPLAAEIAELPPAHRGALGTIMDGAPSAAPFVLYTAVCELLSLAARKGPVLCWADDAHRLDRGSLEVLAFAARRVQDEPVAVLFAVRDDRTGAPGTADGDTARDGDGDEAGDAGAGALAGIPRMRLAPLAEEASRRVLQDALSGDTGAGGRGAGGAGTAGAGEGDLAEEVVDLACGRPLAIRELAAALTPGQLSGAAPPPRALPASSSLRARFRRRHLRLPAGARRLVLMAVAEEWLGAATLARATRLDGIEPADLDAARDSGLLRFEGEGVAVRNRLVRSSLWADASRAERQDAHALLAEVLVQDWQRPRRLWHRAAVAGEPDDALAAELADAAAACRRAGRYADSWRLWQRAATLTVEHGDRTGRFLAAAGDAWASGRSRRARAMLRQVRPPACDGTSAARAALLRGEIEVAAGTPAAAVPVLRDAAERLAGDDAQAALDALMWAAEAADAAGDTHAYLEIADRAASLPAPASPPSSPTRPGGARGELMLAHLGGMAAMVRGRYREAADLLGTAVRLGAGIADPPALVWAALAAFALGDAPRTRNLTAEAATSARRLGDAPAESYALLVAGRCEALLGHPPGPITACHDGLRLARATRLHGHATEQLATLALTAAFNGDAAAATARLAPLTGTADLRGRTRAAAFGSWAPACLDLAADRPADAAARLRLPGGAGLAHLPARLFAVPHLVEALVRTGEHEEAARAYERFRAWTEGMGTADGPRRAAGLNGAPGREALNRRCRALLAERDADAEEHFTEALRLHEAAGAVFDLARTELLFGHRLRRGRRPRAARAHLRAALRIFERYGAVPWTAQARAELRAAGETVAPPAAVPPVPERGTAGTGGTRSPGSAAPRAASGFGTLTAQQAHIARMAAEGATNREIAARLLLSPRTIDHHLRNVFTRLGIRSRVELARLIR</sequence>
<dbReference type="InterPro" id="IPR011990">
    <property type="entry name" value="TPR-like_helical_dom_sf"/>
</dbReference>
<feature type="region of interest" description="Disordered" evidence="3">
    <location>
        <begin position="1"/>
        <end position="32"/>
    </location>
</feature>
<evidence type="ECO:0000313" key="6">
    <source>
        <dbReference type="Proteomes" id="UP000198318"/>
    </source>
</evidence>
<dbReference type="InterPro" id="IPR027417">
    <property type="entry name" value="P-loop_NTPase"/>
</dbReference>
<dbReference type="RefSeq" id="WP_089330547.1">
    <property type="nucleotide sequence ID" value="NZ_FZOR01000054.1"/>
</dbReference>
<dbReference type="CDD" id="cd06170">
    <property type="entry name" value="LuxR_C_like"/>
    <property type="match status" value="1"/>
</dbReference>
<dbReference type="EMBL" id="FZOR01000054">
    <property type="protein sequence ID" value="SNT59868.1"/>
    <property type="molecule type" value="Genomic_DNA"/>
</dbReference>
<dbReference type="GO" id="GO:0005737">
    <property type="term" value="C:cytoplasm"/>
    <property type="evidence" value="ECO:0007669"/>
    <property type="project" value="TreeGrafter"/>
</dbReference>
<dbReference type="PROSITE" id="PS50043">
    <property type="entry name" value="HTH_LUXR_2"/>
    <property type="match status" value="1"/>
</dbReference>
<dbReference type="GO" id="GO:0006355">
    <property type="term" value="P:regulation of DNA-templated transcription"/>
    <property type="evidence" value="ECO:0007669"/>
    <property type="project" value="InterPro"/>
</dbReference>
<evidence type="ECO:0000256" key="1">
    <source>
        <dbReference type="ARBA" id="ARBA00022741"/>
    </source>
</evidence>
<dbReference type="InterPro" id="IPR041664">
    <property type="entry name" value="AAA_16"/>
</dbReference>
<keyword evidence="6" id="KW-1185">Reference proteome</keyword>
<accession>A0A239NZN8</accession>
<dbReference type="GO" id="GO:0004016">
    <property type="term" value="F:adenylate cyclase activity"/>
    <property type="evidence" value="ECO:0007669"/>
    <property type="project" value="TreeGrafter"/>
</dbReference>
<dbReference type="GO" id="GO:0005524">
    <property type="term" value="F:ATP binding"/>
    <property type="evidence" value="ECO:0007669"/>
    <property type="project" value="UniProtKB-KW"/>
</dbReference>
<feature type="compositionally biased region" description="Low complexity" evidence="3">
    <location>
        <begin position="960"/>
        <end position="969"/>
    </location>
</feature>
<dbReference type="PANTHER" id="PTHR16305:SF35">
    <property type="entry name" value="TRANSCRIPTIONAL ACTIVATOR DOMAIN"/>
    <property type="match status" value="1"/>
</dbReference>
<feature type="compositionally biased region" description="Basic and acidic residues" evidence="3">
    <location>
        <begin position="1"/>
        <end position="10"/>
    </location>
</feature>
<feature type="region of interest" description="Disordered" evidence="3">
    <location>
        <begin position="203"/>
        <end position="227"/>
    </location>
</feature>
<dbReference type="OrthoDB" id="483at2"/>
<feature type="domain" description="HTH luxR-type" evidence="4">
    <location>
        <begin position="968"/>
        <end position="1030"/>
    </location>
</feature>
<dbReference type="PANTHER" id="PTHR16305">
    <property type="entry name" value="TESTICULAR SOLUBLE ADENYLYL CYCLASE"/>
    <property type="match status" value="1"/>
</dbReference>
<feature type="region of interest" description="Disordered" evidence="3">
    <location>
        <begin position="940"/>
        <end position="969"/>
    </location>
</feature>